<keyword evidence="3" id="KW-1185">Reference proteome</keyword>
<evidence type="ECO:0000313" key="2">
    <source>
        <dbReference type="EMBL" id="GKU95176.1"/>
    </source>
</evidence>
<evidence type="ECO:0000256" key="1">
    <source>
        <dbReference type="SAM" id="MobiDB-lite"/>
    </source>
</evidence>
<evidence type="ECO:0000313" key="3">
    <source>
        <dbReference type="Proteomes" id="UP001054252"/>
    </source>
</evidence>
<comment type="caution">
    <text evidence="2">The sequence shown here is derived from an EMBL/GenBank/DDBJ whole genome shotgun (WGS) entry which is preliminary data.</text>
</comment>
<feature type="compositionally biased region" description="Polar residues" evidence="1">
    <location>
        <begin position="404"/>
        <end position="431"/>
    </location>
</feature>
<organism evidence="2 3">
    <name type="scientific">Rubroshorea leprosula</name>
    <dbReference type="NCBI Taxonomy" id="152421"/>
    <lineage>
        <taxon>Eukaryota</taxon>
        <taxon>Viridiplantae</taxon>
        <taxon>Streptophyta</taxon>
        <taxon>Embryophyta</taxon>
        <taxon>Tracheophyta</taxon>
        <taxon>Spermatophyta</taxon>
        <taxon>Magnoliopsida</taxon>
        <taxon>eudicotyledons</taxon>
        <taxon>Gunneridae</taxon>
        <taxon>Pentapetalae</taxon>
        <taxon>rosids</taxon>
        <taxon>malvids</taxon>
        <taxon>Malvales</taxon>
        <taxon>Dipterocarpaceae</taxon>
        <taxon>Rubroshorea</taxon>
    </lineage>
</organism>
<proteinExistence type="predicted"/>
<protein>
    <recommendedName>
        <fullName evidence="4">TSL-kinase interacting protein 1</fullName>
    </recommendedName>
</protein>
<feature type="region of interest" description="Disordered" evidence="1">
    <location>
        <begin position="398"/>
        <end position="431"/>
    </location>
</feature>
<dbReference type="GO" id="GO:0005634">
    <property type="term" value="C:nucleus"/>
    <property type="evidence" value="ECO:0007669"/>
    <property type="project" value="TreeGrafter"/>
</dbReference>
<name>A0AAV5IAF2_9ROSI</name>
<dbReference type="InterPro" id="IPR055315">
    <property type="entry name" value="Cramped-like"/>
</dbReference>
<evidence type="ECO:0008006" key="4">
    <source>
        <dbReference type="Google" id="ProtNLM"/>
    </source>
</evidence>
<gene>
    <name evidence="2" type="ORF">SLEP1_g8569</name>
</gene>
<dbReference type="AlphaFoldDB" id="A0AAV5IAF2"/>
<feature type="region of interest" description="Disordered" evidence="1">
    <location>
        <begin position="26"/>
        <end position="64"/>
    </location>
</feature>
<dbReference type="PANTHER" id="PTHR21677">
    <property type="entry name" value="CRAMPED PROTEIN"/>
    <property type="match status" value="1"/>
</dbReference>
<dbReference type="Proteomes" id="UP001054252">
    <property type="component" value="Unassembled WGS sequence"/>
</dbReference>
<dbReference type="PANTHER" id="PTHR21677:SF4">
    <property type="entry name" value="TSL-KINASE INTERACTING-LIKE PROTEIN"/>
    <property type="match status" value="1"/>
</dbReference>
<dbReference type="GO" id="GO:0007389">
    <property type="term" value="P:pattern specification process"/>
    <property type="evidence" value="ECO:0007669"/>
    <property type="project" value="TreeGrafter"/>
</dbReference>
<sequence length="488" mass="52632">MKTSRKRRSSKEVEAPTVLNVGGVVNEAKKSVKGTSRESPKARSGVSQSPGLVEKCEHPSPSGSDGALYSVFQDKSTCFLEAGSDIPAQHLHAGQTFYPSTKMKLQLFPIDEGTRLGLEKDGFHPYLELTLSARKKVSSILKHLSSKWGNSSIAVGEPMLFPYNVAENLSTYRWSVNDVSISARDVYTTTGRPAVFRLRYGWVSDSETKSTRLPLISASFEACLNCESVQRDCNNSMEIAYGKGEKTEMTNEEIAKPAITSTTHAVMDQNMFSDLLVDSTDNEARMASGIGQPSTLWDDSLTNISIGGLLSEASLQGKFKTVDPKSNGSNAGMQPSQLISDSFDAFLAGQINQSEAPRLPTQDACSSIFNAEDTCHAFLFQKYSSSAKDAIPLGGSACPRTHSQDASSKSFTFPNLTEANSPSELPEGQSCQGSEKDLLLCSRVYNDESSLGLSGIKWTESLGPFDLGLSSSRRIIAGENTSISGVVN</sequence>
<accession>A0AAV5IAF2</accession>
<feature type="compositionally biased region" description="Basic and acidic residues" evidence="1">
    <location>
        <begin position="27"/>
        <end position="41"/>
    </location>
</feature>
<reference evidence="2 3" key="1">
    <citation type="journal article" date="2021" name="Commun. Biol.">
        <title>The genome of Shorea leprosula (Dipterocarpaceae) highlights the ecological relevance of drought in aseasonal tropical rainforests.</title>
        <authorList>
            <person name="Ng K.K.S."/>
            <person name="Kobayashi M.J."/>
            <person name="Fawcett J.A."/>
            <person name="Hatakeyama M."/>
            <person name="Paape T."/>
            <person name="Ng C.H."/>
            <person name="Ang C.C."/>
            <person name="Tnah L.H."/>
            <person name="Lee C.T."/>
            <person name="Nishiyama T."/>
            <person name="Sese J."/>
            <person name="O'Brien M.J."/>
            <person name="Copetti D."/>
            <person name="Mohd Noor M.I."/>
            <person name="Ong R.C."/>
            <person name="Putra M."/>
            <person name="Sireger I.Z."/>
            <person name="Indrioko S."/>
            <person name="Kosugi Y."/>
            <person name="Izuno A."/>
            <person name="Isagi Y."/>
            <person name="Lee S.L."/>
            <person name="Shimizu K.K."/>
        </authorList>
    </citation>
    <scope>NUCLEOTIDE SEQUENCE [LARGE SCALE GENOMIC DNA]</scope>
    <source>
        <strain evidence="2">214</strain>
    </source>
</reference>
<dbReference type="GO" id="GO:0003682">
    <property type="term" value="F:chromatin binding"/>
    <property type="evidence" value="ECO:0007669"/>
    <property type="project" value="InterPro"/>
</dbReference>
<dbReference type="EMBL" id="BPVZ01000008">
    <property type="protein sequence ID" value="GKU95176.1"/>
    <property type="molecule type" value="Genomic_DNA"/>
</dbReference>